<proteinExistence type="predicted"/>
<evidence type="ECO:0000313" key="2">
    <source>
        <dbReference type="EMBL" id="GDY56613.1"/>
    </source>
</evidence>
<dbReference type="EMBL" id="BJHW01000001">
    <property type="protein sequence ID" value="GDY56613.1"/>
    <property type="molecule type" value="Genomic_DNA"/>
</dbReference>
<evidence type="ECO:0000313" key="3">
    <source>
        <dbReference type="Proteomes" id="UP000301309"/>
    </source>
</evidence>
<reference evidence="2 3" key="1">
    <citation type="journal article" date="2020" name="Int. J. Syst. Evol. Microbiol.">
        <title>Reclassification of Streptomyces castelarensis and Streptomyces sporoclivatus as later heterotypic synonyms of Streptomyces antimycoticus.</title>
        <authorList>
            <person name="Komaki H."/>
            <person name="Tamura T."/>
        </authorList>
    </citation>
    <scope>NUCLEOTIDE SEQUENCE [LARGE SCALE GENOMIC DNA]</scope>
    <source>
        <strain evidence="2 3">NBRC 13459</strain>
    </source>
</reference>
<name>A0A4D4LES8_STRVO</name>
<keyword evidence="3" id="KW-1185">Reference proteome</keyword>
<dbReference type="AlphaFoldDB" id="A0A4D4LES8"/>
<sequence length="90" mass="8855">MAVQAGVGQEGGGMTGDGVGDRLDDDTGEGPLQGWPVDSWVDDFRQGGGAGDDPEVVGAGQGESSGDRAVPQYGLGEAVEDQGAAVYGSG</sequence>
<dbReference type="Proteomes" id="UP000301309">
    <property type="component" value="Unassembled WGS sequence"/>
</dbReference>
<protein>
    <submittedName>
        <fullName evidence="2">Uncharacterized protein</fullName>
    </submittedName>
</protein>
<evidence type="ECO:0000256" key="1">
    <source>
        <dbReference type="SAM" id="MobiDB-lite"/>
    </source>
</evidence>
<feature type="compositionally biased region" description="Gly residues" evidence="1">
    <location>
        <begin position="8"/>
        <end position="18"/>
    </location>
</feature>
<gene>
    <name evidence="2" type="ORF">SVIO_072360</name>
</gene>
<organism evidence="2 3">
    <name type="scientific">Streptomyces violaceusniger</name>
    <dbReference type="NCBI Taxonomy" id="68280"/>
    <lineage>
        <taxon>Bacteria</taxon>
        <taxon>Bacillati</taxon>
        <taxon>Actinomycetota</taxon>
        <taxon>Actinomycetes</taxon>
        <taxon>Kitasatosporales</taxon>
        <taxon>Streptomycetaceae</taxon>
        <taxon>Streptomyces</taxon>
        <taxon>Streptomyces violaceusniger group</taxon>
    </lineage>
</organism>
<accession>A0A4D4LES8</accession>
<comment type="caution">
    <text evidence="2">The sequence shown here is derived from an EMBL/GenBank/DDBJ whole genome shotgun (WGS) entry which is preliminary data.</text>
</comment>
<feature type="region of interest" description="Disordered" evidence="1">
    <location>
        <begin position="1"/>
        <end position="90"/>
    </location>
</feature>